<evidence type="ECO:0000313" key="1">
    <source>
        <dbReference type="EMBL" id="VEJ09178.1"/>
    </source>
</evidence>
<proteinExistence type="predicted"/>
<dbReference type="EMBL" id="LR134510">
    <property type="protein sequence ID" value="VEJ09178.1"/>
    <property type="molecule type" value="Genomic_DNA"/>
</dbReference>
<name>A0A448TTR9_9PAST</name>
<dbReference type="Proteomes" id="UP000279799">
    <property type="component" value="Chromosome"/>
</dbReference>
<dbReference type="AlphaFoldDB" id="A0A448TTR9"/>
<dbReference type="InterPro" id="IPR022543">
    <property type="entry name" value="DUF2572"/>
</dbReference>
<gene>
    <name evidence="1" type="ORF">NCTC12871_00615</name>
</gene>
<reference evidence="1 2" key="1">
    <citation type="submission" date="2018-12" db="EMBL/GenBank/DDBJ databases">
        <authorList>
            <consortium name="Pathogen Informatics"/>
        </authorList>
    </citation>
    <scope>NUCLEOTIDE SEQUENCE [LARGE SCALE GENOMIC DNA]</scope>
    <source>
        <strain evidence="1 2">NCTC12871</strain>
    </source>
</reference>
<sequence>MQLRHGFISLMLLFLLLPLAIVTLWGSQALLTRYAKIHFNHQKAQQSHWKLEQESTDFQKLKQQCAEIKQDDHHPFRINFSENLGVKKLQFGSFCRYFSLLGAVPKKNLLLGQWQDYVHEDLLPELHIFPYVQPLVLTKKMPLSVYYLDKAENEIVVQGTVYALILAKGNLHIRGKGTLRGMIITQGQLYGLQRNRYGAWVEDTQRCTTKITSRCKDKIRLVYDKNIPILLHQLGKWAWQKGSWYDYQYTY</sequence>
<organism evidence="1 2">
    <name type="scientific">Actinobacillus delphinicola</name>
    <dbReference type="NCBI Taxonomy" id="51161"/>
    <lineage>
        <taxon>Bacteria</taxon>
        <taxon>Pseudomonadati</taxon>
        <taxon>Pseudomonadota</taxon>
        <taxon>Gammaproteobacteria</taxon>
        <taxon>Pasteurellales</taxon>
        <taxon>Pasteurellaceae</taxon>
        <taxon>Actinobacillus</taxon>
    </lineage>
</organism>
<keyword evidence="2" id="KW-1185">Reference proteome</keyword>
<accession>A0A448TTR9</accession>
<dbReference type="Pfam" id="PF10833">
    <property type="entry name" value="DUF2572"/>
    <property type="match status" value="1"/>
</dbReference>
<protein>
    <submittedName>
        <fullName evidence="1">Protein of uncharacterized function (DUF2572)</fullName>
    </submittedName>
</protein>
<evidence type="ECO:0000313" key="2">
    <source>
        <dbReference type="Proteomes" id="UP000279799"/>
    </source>
</evidence>
<dbReference type="KEGG" id="adp:NCTC12871_00615"/>